<evidence type="ECO:0008006" key="3">
    <source>
        <dbReference type="Google" id="ProtNLM"/>
    </source>
</evidence>
<comment type="caution">
    <text evidence="1">The sequence shown here is derived from an EMBL/GenBank/DDBJ whole genome shotgun (WGS) entry which is preliminary data.</text>
</comment>
<evidence type="ECO:0000313" key="1">
    <source>
        <dbReference type="EMBL" id="KAH9426803.1"/>
    </source>
</evidence>
<evidence type="ECO:0000313" key="2">
    <source>
        <dbReference type="Proteomes" id="UP000887458"/>
    </source>
</evidence>
<proteinExistence type="predicted"/>
<reference evidence="1 2" key="2">
    <citation type="journal article" date="2022" name="Mol. Biol. Evol.">
        <title>Comparative Genomics Reveals Insights into the Divergent Evolution of Astigmatic Mites and Household Pest Adaptations.</title>
        <authorList>
            <person name="Xiong Q."/>
            <person name="Wan A.T."/>
            <person name="Liu X."/>
            <person name="Fung C.S."/>
            <person name="Xiao X."/>
            <person name="Malainual N."/>
            <person name="Hou J."/>
            <person name="Wang L."/>
            <person name="Wang M."/>
            <person name="Yang K.Y."/>
            <person name="Cui Y."/>
            <person name="Leung E.L."/>
            <person name="Nong W."/>
            <person name="Shin S.K."/>
            <person name="Au S.W."/>
            <person name="Jeong K.Y."/>
            <person name="Chew F.T."/>
            <person name="Hui J.H."/>
            <person name="Leung T.F."/>
            <person name="Tungtrongchitr A."/>
            <person name="Zhong N."/>
            <person name="Liu Z."/>
            <person name="Tsui S.K."/>
        </authorList>
    </citation>
    <scope>NUCLEOTIDE SEQUENCE [LARGE SCALE GENOMIC DNA]</scope>
    <source>
        <strain evidence="1">Derp</strain>
    </source>
</reference>
<organism evidence="1 2">
    <name type="scientific">Dermatophagoides pteronyssinus</name>
    <name type="common">European house dust mite</name>
    <dbReference type="NCBI Taxonomy" id="6956"/>
    <lineage>
        <taxon>Eukaryota</taxon>
        <taxon>Metazoa</taxon>
        <taxon>Ecdysozoa</taxon>
        <taxon>Arthropoda</taxon>
        <taxon>Chelicerata</taxon>
        <taxon>Arachnida</taxon>
        <taxon>Acari</taxon>
        <taxon>Acariformes</taxon>
        <taxon>Sarcoptiformes</taxon>
        <taxon>Astigmata</taxon>
        <taxon>Psoroptidia</taxon>
        <taxon>Analgoidea</taxon>
        <taxon>Pyroglyphidae</taxon>
        <taxon>Dermatophagoidinae</taxon>
        <taxon>Dermatophagoides</taxon>
    </lineage>
</organism>
<protein>
    <recommendedName>
        <fullName evidence="3">Transmembrane protein</fullName>
    </recommendedName>
</protein>
<gene>
    <name evidence="1" type="ORF">DERP_002903</name>
</gene>
<keyword evidence="2" id="KW-1185">Reference proteome</keyword>
<sequence length="81" mass="9228">MKRPYIQSNRPPPIHTTIILQTPPPCLLDTNGLLFCPIAYLMIIVRAIQNLFGSNLETKKAGKQSVNIRKKKQNLLFDQQP</sequence>
<dbReference type="Proteomes" id="UP000887458">
    <property type="component" value="Unassembled WGS sequence"/>
</dbReference>
<reference evidence="1 2" key="1">
    <citation type="journal article" date="2018" name="J. Allergy Clin. Immunol.">
        <title>High-quality assembly of Dermatophagoides pteronyssinus genome and transcriptome reveals a wide range of novel allergens.</title>
        <authorList>
            <person name="Liu X.Y."/>
            <person name="Yang K.Y."/>
            <person name="Wang M.Q."/>
            <person name="Kwok J.S."/>
            <person name="Zeng X."/>
            <person name="Yang Z."/>
            <person name="Xiao X.J."/>
            <person name="Lau C.P."/>
            <person name="Li Y."/>
            <person name="Huang Z.M."/>
            <person name="Ba J.G."/>
            <person name="Yim A.K."/>
            <person name="Ouyang C.Y."/>
            <person name="Ngai S.M."/>
            <person name="Chan T.F."/>
            <person name="Leung E.L."/>
            <person name="Liu L."/>
            <person name="Liu Z.G."/>
            <person name="Tsui S.K."/>
        </authorList>
    </citation>
    <scope>NUCLEOTIDE SEQUENCE [LARGE SCALE GENOMIC DNA]</scope>
    <source>
        <strain evidence="1">Derp</strain>
    </source>
</reference>
<accession>A0ABQ8JW06</accession>
<dbReference type="EMBL" id="NJHN03000008">
    <property type="protein sequence ID" value="KAH9426803.1"/>
    <property type="molecule type" value="Genomic_DNA"/>
</dbReference>
<name>A0ABQ8JW06_DERPT</name>